<dbReference type="SUPFAM" id="SSF46894">
    <property type="entry name" value="C-terminal effector domain of the bipartite response regulators"/>
    <property type="match status" value="1"/>
</dbReference>
<dbReference type="PROSITE" id="PS00622">
    <property type="entry name" value="HTH_LUXR_1"/>
    <property type="match status" value="1"/>
</dbReference>
<reference evidence="4 5" key="1">
    <citation type="journal article" date="2012" name="J. Bacteriol.">
        <title>Complete Genome Sequence of Mycobacterium vaccae Type Strain ATCC 25954.</title>
        <authorList>
            <person name="Ho Y.S."/>
            <person name="Adroub S.A."/>
            <person name="Abadi M."/>
            <person name="Al Alwan B."/>
            <person name="Alkhateeb R."/>
            <person name="Gao G."/>
            <person name="Ragab A."/>
            <person name="Ali S."/>
            <person name="van Soolingen D."/>
            <person name="Bitter W."/>
            <person name="Pain A."/>
            <person name="Abdallah A.M."/>
        </authorList>
    </citation>
    <scope>NUCLEOTIDE SEQUENCE [LARGE SCALE GENOMIC DNA]</scope>
    <source>
        <strain evidence="4 5">ATCC 25954</strain>
    </source>
</reference>
<keyword evidence="5" id="KW-1185">Reference proteome</keyword>
<dbReference type="PANTHER" id="PTHR16305:SF35">
    <property type="entry name" value="TRANSCRIPTIONAL ACTIVATOR DOMAIN"/>
    <property type="match status" value="1"/>
</dbReference>
<dbReference type="InterPro" id="IPR027417">
    <property type="entry name" value="P-loop_NTPase"/>
</dbReference>
<dbReference type="InterPro" id="IPR036388">
    <property type="entry name" value="WH-like_DNA-bd_sf"/>
</dbReference>
<dbReference type="InterPro" id="IPR000792">
    <property type="entry name" value="Tscrpt_reg_LuxR_C"/>
</dbReference>
<dbReference type="PRINTS" id="PR00038">
    <property type="entry name" value="HTHLUXR"/>
</dbReference>
<dbReference type="Gene3D" id="1.25.40.10">
    <property type="entry name" value="Tetratricopeptide repeat domain"/>
    <property type="match status" value="2"/>
</dbReference>
<dbReference type="GO" id="GO:0005524">
    <property type="term" value="F:ATP binding"/>
    <property type="evidence" value="ECO:0007669"/>
    <property type="project" value="UniProtKB-KW"/>
</dbReference>
<dbReference type="HOGENOM" id="CLU_006850_4_0_11"/>
<dbReference type="PROSITE" id="PS50043">
    <property type="entry name" value="HTH_LUXR_2"/>
    <property type="match status" value="1"/>
</dbReference>
<dbReference type="InterPro" id="IPR041664">
    <property type="entry name" value="AAA_16"/>
</dbReference>
<dbReference type="EMBL" id="ALQA01000063">
    <property type="protein sequence ID" value="EJZ06185.1"/>
    <property type="molecule type" value="Genomic_DNA"/>
</dbReference>
<evidence type="ECO:0000256" key="1">
    <source>
        <dbReference type="ARBA" id="ARBA00022741"/>
    </source>
</evidence>
<dbReference type="InterPro" id="IPR016032">
    <property type="entry name" value="Sig_transdc_resp-reg_C-effctor"/>
</dbReference>
<dbReference type="PATRIC" id="fig|1194972.3.peg.4533"/>
<sequence>MAPALTSATSATATAVDGFLARARQQPAGLLIEGEAGIGKTTLLAGVADRATRAGFTVLTSHTAAGETGLAHAATADLLGAVDPDLVAALPDIQRLAADRVLQRAPGAGRPTDERVTAAALLAVIQALCAQTPVLIAVDDVQWLDTSSRMVLAFVARRLKGPVGVVVTERTGPSTGERAASWLQVGTGGLTRVQVDPMSLGALHSMLAARTGRRFSRPAIVRIAEMSGGNPLYALELARATDGDPSRPGVRLPSTLAELVRLRVGGLDDDVRDVLLAAASVPLPTVDGVAATVGLTAEQATRHLEAAEVEGVVVIEGNRVRFTHPLLAGGIYDSAPPARRREFHRRLAGLNTQPELRARHLAMSATVADHATLAALDAAADSARSRGAPAAAAEFMESAIRLGGGKVSRRIRAAEHHYAAGDMTRAAILIDSVLDELTPGVLRALALNLRAGVLIFDDDYAGAVTLLEQACVNVVGHDAVHVSSLLMLAFAQGMTGAFADQRAAVARSVEIAERTGVPSLISQALAMSVWVNCQAGRGVDEDALRRAIELEPVDEDVPIPYRASAVRAITLVVAGRLEDAEQQFSDIAERCLQRGAEHDVRAVTGLLAQVAIWRGRYDEADRHATELLERARQAGGAVVIATGVSAAVAAYRGRDLQARELAHRALELGAGQGPPTRWARAALALLDVACGEHARAVEALQPLLSLHRPAFGMELMWCWFVPDAVEALIGLGRHGEAEPIIEAFESNGARLGRAWQLAVGNRCRALYSAANGDLEGALAAVERALAQHDRLAMPFEQARTRLVMGDIQRRLRRRDAAARTVRAALAQFEQLGSPLWADRARKELARINVADRSGGAALTDSEQRIAELVASGMANKEVAEALYVSVKTVETNLTRVYRKLGIRSRSQLSARLGAPPEG</sequence>
<dbReference type="eggNOG" id="COG2909">
    <property type="taxonomic scope" value="Bacteria"/>
</dbReference>
<dbReference type="PANTHER" id="PTHR16305">
    <property type="entry name" value="TESTICULAR SOLUBLE ADENYLYL CYCLASE"/>
    <property type="match status" value="1"/>
</dbReference>
<accession>K0UMB9</accession>
<keyword evidence="1" id="KW-0547">Nucleotide-binding</keyword>
<dbReference type="SMART" id="SM00421">
    <property type="entry name" value="HTH_LUXR"/>
    <property type="match status" value="1"/>
</dbReference>
<dbReference type="GO" id="GO:0004016">
    <property type="term" value="F:adenylate cyclase activity"/>
    <property type="evidence" value="ECO:0007669"/>
    <property type="project" value="TreeGrafter"/>
</dbReference>
<protein>
    <submittedName>
        <fullName evidence="4">Regulatory protein LuxR</fullName>
    </submittedName>
</protein>
<comment type="caution">
    <text evidence="4">The sequence shown here is derived from an EMBL/GenBank/DDBJ whole genome shotgun (WGS) entry which is preliminary data.</text>
</comment>
<evidence type="ECO:0000259" key="3">
    <source>
        <dbReference type="PROSITE" id="PS50043"/>
    </source>
</evidence>
<dbReference type="CDD" id="cd06170">
    <property type="entry name" value="LuxR_C_like"/>
    <property type="match status" value="1"/>
</dbReference>
<dbReference type="Pfam" id="PF00196">
    <property type="entry name" value="GerE"/>
    <property type="match status" value="1"/>
</dbReference>
<dbReference type="GO" id="GO:0005737">
    <property type="term" value="C:cytoplasm"/>
    <property type="evidence" value="ECO:0007669"/>
    <property type="project" value="TreeGrafter"/>
</dbReference>
<dbReference type="Gene3D" id="1.10.10.10">
    <property type="entry name" value="Winged helix-like DNA-binding domain superfamily/Winged helix DNA-binding domain"/>
    <property type="match status" value="1"/>
</dbReference>
<dbReference type="eggNOG" id="COG1672">
    <property type="taxonomic scope" value="Bacteria"/>
</dbReference>
<dbReference type="GO" id="GO:0006355">
    <property type="term" value="P:regulation of DNA-templated transcription"/>
    <property type="evidence" value="ECO:0007669"/>
    <property type="project" value="InterPro"/>
</dbReference>
<name>K0UMB9_MYCVA</name>
<dbReference type="Pfam" id="PF13191">
    <property type="entry name" value="AAA_16"/>
    <property type="match status" value="1"/>
</dbReference>
<dbReference type="SUPFAM" id="SSF48452">
    <property type="entry name" value="TPR-like"/>
    <property type="match status" value="2"/>
</dbReference>
<dbReference type="SUPFAM" id="SSF52540">
    <property type="entry name" value="P-loop containing nucleoside triphosphate hydrolases"/>
    <property type="match status" value="1"/>
</dbReference>
<dbReference type="Proteomes" id="UP000006072">
    <property type="component" value="Unassembled WGS sequence"/>
</dbReference>
<gene>
    <name evidence="4" type="ORF">MVAC_22745</name>
</gene>
<organism evidence="4 5">
    <name type="scientific">Mycolicibacterium vaccae ATCC 25954</name>
    <dbReference type="NCBI Taxonomy" id="1194972"/>
    <lineage>
        <taxon>Bacteria</taxon>
        <taxon>Bacillati</taxon>
        <taxon>Actinomycetota</taxon>
        <taxon>Actinomycetes</taxon>
        <taxon>Mycobacteriales</taxon>
        <taxon>Mycobacteriaceae</taxon>
        <taxon>Mycolicibacterium</taxon>
    </lineage>
</organism>
<dbReference type="AlphaFoldDB" id="K0UMB9"/>
<dbReference type="GO" id="GO:0003677">
    <property type="term" value="F:DNA binding"/>
    <property type="evidence" value="ECO:0007669"/>
    <property type="project" value="InterPro"/>
</dbReference>
<keyword evidence="2" id="KW-0067">ATP-binding</keyword>
<dbReference type="RefSeq" id="WP_003931297.1">
    <property type="nucleotide sequence ID" value="NZ_JH814693.1"/>
</dbReference>
<evidence type="ECO:0000313" key="5">
    <source>
        <dbReference type="Proteomes" id="UP000006072"/>
    </source>
</evidence>
<proteinExistence type="predicted"/>
<evidence type="ECO:0000256" key="2">
    <source>
        <dbReference type="ARBA" id="ARBA00022840"/>
    </source>
</evidence>
<evidence type="ECO:0000313" key="4">
    <source>
        <dbReference type="EMBL" id="EJZ06185.1"/>
    </source>
</evidence>
<feature type="domain" description="HTH luxR-type" evidence="3">
    <location>
        <begin position="851"/>
        <end position="916"/>
    </location>
</feature>
<dbReference type="InterPro" id="IPR011990">
    <property type="entry name" value="TPR-like_helical_dom_sf"/>
</dbReference>